<dbReference type="PROSITE" id="PS51198">
    <property type="entry name" value="UVRD_HELICASE_ATP_BIND"/>
    <property type="match status" value="1"/>
</dbReference>
<dbReference type="SUPFAM" id="SSF48452">
    <property type="entry name" value="TPR-like"/>
    <property type="match status" value="1"/>
</dbReference>
<dbReference type="InterPro" id="IPR011990">
    <property type="entry name" value="TPR-like_helical_dom_sf"/>
</dbReference>
<reference evidence="11 12" key="1">
    <citation type="submission" date="2024-02" db="EMBL/GenBank/DDBJ databases">
        <title>A draft genome for the cacao thread blight pathogen Marasmius crinis-equi.</title>
        <authorList>
            <person name="Cohen S.P."/>
            <person name="Baruah I.K."/>
            <person name="Amoako-Attah I."/>
            <person name="Bukari Y."/>
            <person name="Meinhardt L.W."/>
            <person name="Bailey B.A."/>
        </authorList>
    </citation>
    <scope>NUCLEOTIDE SEQUENCE [LARGE SCALE GENOMIC DNA]</scope>
    <source>
        <strain evidence="11 12">GH-76</strain>
    </source>
</reference>
<feature type="domain" description="UvrD-like helicase ATP-binding" evidence="10">
    <location>
        <begin position="577"/>
        <end position="960"/>
    </location>
</feature>
<keyword evidence="7" id="KW-0862">Zinc</keyword>
<dbReference type="InterPro" id="IPR027417">
    <property type="entry name" value="P-loop_NTPase"/>
</dbReference>
<evidence type="ECO:0000256" key="4">
    <source>
        <dbReference type="ARBA" id="ARBA00022806"/>
    </source>
</evidence>
<protein>
    <recommendedName>
        <fullName evidence="13">UvrD-like helicase ATP-binding domain-containing protein</fullName>
    </recommendedName>
</protein>
<dbReference type="InterPro" id="IPR014016">
    <property type="entry name" value="UvrD-like_ATP-bd"/>
</dbReference>
<dbReference type="NCBIfam" id="TIGR00004">
    <property type="entry name" value="Rid family detoxifying hydrolase"/>
    <property type="match status" value="1"/>
</dbReference>
<dbReference type="Pfam" id="PF00580">
    <property type="entry name" value="UvrD-helicase"/>
    <property type="match status" value="1"/>
</dbReference>
<evidence type="ECO:0000256" key="3">
    <source>
        <dbReference type="ARBA" id="ARBA00022801"/>
    </source>
</evidence>
<dbReference type="Gene3D" id="3.30.1330.40">
    <property type="entry name" value="RutC-like"/>
    <property type="match status" value="1"/>
</dbReference>
<name>A0ABR3F8Y2_9AGAR</name>
<evidence type="ECO:0000313" key="11">
    <source>
        <dbReference type="EMBL" id="KAL0571720.1"/>
    </source>
</evidence>
<dbReference type="PROSITE" id="PS50103">
    <property type="entry name" value="ZF_C3H1"/>
    <property type="match status" value="1"/>
</dbReference>
<keyword evidence="5 6" id="KW-0067">ATP-binding</keyword>
<evidence type="ECO:0000256" key="8">
    <source>
        <dbReference type="SAM" id="MobiDB-lite"/>
    </source>
</evidence>
<keyword evidence="4 6" id="KW-0347">Helicase</keyword>
<proteinExistence type="inferred from homology"/>
<feature type="zinc finger region" description="C3H1-type" evidence="7">
    <location>
        <begin position="1608"/>
        <end position="1630"/>
    </location>
</feature>
<evidence type="ECO:0000256" key="6">
    <source>
        <dbReference type="PROSITE-ProRule" id="PRU00560"/>
    </source>
</evidence>
<comment type="similarity">
    <text evidence="1">Belongs to the RutC family.</text>
</comment>
<keyword evidence="7" id="KW-0479">Metal-binding</keyword>
<evidence type="ECO:0000256" key="7">
    <source>
        <dbReference type="PROSITE-ProRule" id="PRU00723"/>
    </source>
</evidence>
<dbReference type="CDD" id="cd00448">
    <property type="entry name" value="YjgF_YER057c_UK114_family"/>
    <property type="match status" value="1"/>
</dbReference>
<evidence type="ECO:0000256" key="5">
    <source>
        <dbReference type="ARBA" id="ARBA00022840"/>
    </source>
</evidence>
<comment type="caution">
    <text evidence="11">The sequence shown here is derived from an EMBL/GenBank/DDBJ whole genome shotgun (WGS) entry which is preliminary data.</text>
</comment>
<dbReference type="InterPro" id="IPR006056">
    <property type="entry name" value="RidA"/>
</dbReference>
<feature type="non-terminal residue" evidence="11">
    <location>
        <position position="1821"/>
    </location>
</feature>
<dbReference type="SUPFAM" id="SSF52540">
    <property type="entry name" value="P-loop containing nucleoside triphosphate hydrolases"/>
    <property type="match status" value="1"/>
</dbReference>
<dbReference type="Pfam" id="PF01042">
    <property type="entry name" value="Ribonuc_L-PSP"/>
    <property type="match status" value="1"/>
</dbReference>
<feature type="binding site" evidence="6">
    <location>
        <begin position="598"/>
        <end position="605"/>
    </location>
    <ligand>
        <name>ATP</name>
        <dbReference type="ChEBI" id="CHEBI:30616"/>
    </ligand>
</feature>
<dbReference type="Proteomes" id="UP001465976">
    <property type="component" value="Unassembled WGS sequence"/>
</dbReference>
<evidence type="ECO:0000256" key="2">
    <source>
        <dbReference type="ARBA" id="ARBA00022741"/>
    </source>
</evidence>
<dbReference type="EMBL" id="JBAHYK010000726">
    <property type="protein sequence ID" value="KAL0571720.1"/>
    <property type="molecule type" value="Genomic_DNA"/>
</dbReference>
<gene>
    <name evidence="11" type="ORF">V5O48_010244</name>
</gene>
<sequence length="1821" mass="205861">MKIADAPGAIGPYSQAIKVGDLLFCSGCIPVEPSSGSIPDGIEAQTKQALKNLRAVVEAGDSELGKVVKTTVFLKSMNDFATVNKLYEEAFGNHKPARSAVEVARLPKDVLVEVECIARTSYLANILDASQFSSLESVESVVYQIQAVIRKDNLQYILEDLLAENNTNTLPFVLSCLDPQQQSWILDCYPQNSKDYRDSPSERLIIKLSRFFLVAPTLMPATLSLPRPQEKEIDAVQSILEELASLEFAESPISETNKQSQRQMKKQRRAAAKSRAINPLPFKLLETAIPTDPEEVEELRTFLITRQKSVLQDYLEYLCSEDFGMAIREACVIVTAPPLNIDTENAPTPAFEDAEQVTEVLMRDSAYPKIQPMKSALHFDSPEGFGDWIIVIHEGAERELRFRHKKERKTFDIIVKKIRELSHGHFSPDNCKRLNKAGSDAVVFEAKMTGDLRLVYQIDLVPHFDDRIRQALKVFGIFTHAQMDDRLWDAVGNSLVGRSREYRERCAARERTPNADDHTFSPAFFPPLPEASEYREMGKMLVDEANLLHSRFLMAKYVMFSQPLMNTMLADLDATFPHLVSPQEKVIIEHPNSCYVVGRSGTGKTTTLLFKMLLVEHTYQLAESGTPKPRQVFVTQSRILAKKVKEYFATLARALQVSTQSPNELRGAQDTFFDAEDDNIALDDIKDWYRDLPARFSQLEDHHFPLFVTYSALCSMLEADMAVRQSSAGISLKGAKVSSKVAKARTLVDYDYFVKYYWRSLPEPLTKKLDPSLAFSELIGVIKGSEATLSCHPHLLPQEAYLETSGGRHATLAADGSRIYALYDAYARRKKLAGERDVADRTHVLLDFLNEFGVPGQKLDHLYVDEVQDNLLIDTLVLRALCLNHNGLFWAGDTAQAISAGSSFSFNELRAFQWRLETHPYIFKEKRLAQTTIAGLSPVGSLSNARKAEIFQLAVNYRSHAGIVDCAHSIVDLIHRFWPGSIDALAREQGMVDGPKPIFFDGKGDNASVLSKYLFGDSGNRIEFGAQQCILVRDNEAKTRLKEEMGDDVGLVLTIYDSKGLEFNDVLLYNFFQDSNADVARWRVVLNAIDNLSTPVPKFDSNKHASIWLDLKFMYVAMTRARENVWIADISDKGEPMKEYFVSRDLVRSMTPGVNAPRLASSSTPEEWFFRGKQLFHLKKYPEAKHCYERARKPEYVLMAEAYILQDIAIGTQSTPRRQAAFRDAGQAFRRCSGTFQGRRSEYLLLSAGCFREAGEYYTAGNIYREIHYYGDAVECYLEFSMFDEAVRIVLEHKDDLEPSLADKTIKKAKFYYFSSADSLPASHPKRKIHIEQGCELFEPSEDPLEYLEDRLLSGAMGDVLVAALRHDEAAELHLSEGRILEAIELFLQSPSESSSRRAGECVLEALWQVLPFGTGALEAIADPNTARVLNFASNLSTDHLDVNGRQELLMLRHILSQEPDRTALREAGRAFFASQNTPAAVLCLDYYFDDSPTLRNEDLALDEVVQELELFHLFVERLLSAITVPDASEANELPKLFGYRKLGENQVDILPNSLLYRHFSQRHGPDRVRDATLMELHACIRNIALDRLGFLTDQVNEVCKNVKAFSLCLPFTQVGYCKRSSCPKAHVRMPDLDGTYYTLRVRIHLQVILLLTKFQHNTAYRHNQRRYWLTRLYEALYPPHYTMGGMANLNVDLLPESDRERVGKIKYWVEGFIYSHKLIPVSFLSLLLRGAVLALEAVPSMSTLVAHRSLIHDTEPSRYLYRGNWSREFTPPHFLRANGRSSVHDLLASLEGLTVHSLTRGILGLRHVVQKKVKIEISIL</sequence>
<accession>A0ABR3F8Y2</accession>
<dbReference type="SUPFAM" id="SSF55298">
    <property type="entry name" value="YjgF-like"/>
    <property type="match status" value="1"/>
</dbReference>
<dbReference type="PANTHER" id="PTHR21529:SF4">
    <property type="entry name" value="TPR AND ANKYRIN REPEAT-CONTAINING PROTEIN 1"/>
    <property type="match status" value="1"/>
</dbReference>
<dbReference type="InterPro" id="IPR000571">
    <property type="entry name" value="Znf_CCCH"/>
</dbReference>
<keyword evidence="12" id="KW-1185">Reference proteome</keyword>
<dbReference type="InterPro" id="IPR039904">
    <property type="entry name" value="TRANK1"/>
</dbReference>
<evidence type="ECO:0000259" key="9">
    <source>
        <dbReference type="PROSITE" id="PS50103"/>
    </source>
</evidence>
<evidence type="ECO:0008006" key="13">
    <source>
        <dbReference type="Google" id="ProtNLM"/>
    </source>
</evidence>
<dbReference type="Gene3D" id="3.40.50.300">
    <property type="entry name" value="P-loop containing nucleotide triphosphate hydrolases"/>
    <property type="match status" value="2"/>
</dbReference>
<dbReference type="PANTHER" id="PTHR21529">
    <property type="entry name" value="MAMMARY TURMOR VIRUS RECEPTOR HOMOLOG 1, 2 MTVR1, 2"/>
    <property type="match status" value="1"/>
</dbReference>
<evidence type="ECO:0000256" key="1">
    <source>
        <dbReference type="ARBA" id="ARBA00010552"/>
    </source>
</evidence>
<keyword evidence="2 6" id="KW-0547">Nucleotide-binding</keyword>
<feature type="domain" description="C3H1-type" evidence="9">
    <location>
        <begin position="1608"/>
        <end position="1630"/>
    </location>
</feature>
<dbReference type="InterPro" id="IPR006175">
    <property type="entry name" value="YjgF/YER057c/UK114"/>
</dbReference>
<evidence type="ECO:0000259" key="10">
    <source>
        <dbReference type="PROSITE" id="PS51198"/>
    </source>
</evidence>
<keyword evidence="7" id="KW-0863">Zinc-finger</keyword>
<organism evidence="11 12">
    <name type="scientific">Marasmius crinis-equi</name>
    <dbReference type="NCBI Taxonomy" id="585013"/>
    <lineage>
        <taxon>Eukaryota</taxon>
        <taxon>Fungi</taxon>
        <taxon>Dikarya</taxon>
        <taxon>Basidiomycota</taxon>
        <taxon>Agaricomycotina</taxon>
        <taxon>Agaricomycetes</taxon>
        <taxon>Agaricomycetidae</taxon>
        <taxon>Agaricales</taxon>
        <taxon>Marasmiineae</taxon>
        <taxon>Marasmiaceae</taxon>
        <taxon>Marasmius</taxon>
    </lineage>
</organism>
<feature type="region of interest" description="Disordered" evidence="8">
    <location>
        <begin position="251"/>
        <end position="270"/>
    </location>
</feature>
<evidence type="ECO:0000313" key="12">
    <source>
        <dbReference type="Proteomes" id="UP001465976"/>
    </source>
</evidence>
<dbReference type="InterPro" id="IPR035959">
    <property type="entry name" value="RutC-like_sf"/>
</dbReference>
<keyword evidence="3 6" id="KW-0378">Hydrolase</keyword>